<keyword evidence="1" id="KW-0472">Membrane</keyword>
<sequence>MHKYSELFEICIQTTAFTKFNCIMDIFSGLFHAVITILFNPLIFCNSLLGNCEKTSSTLNQWSLF</sequence>
<reference evidence="2 3" key="2">
    <citation type="journal article" date="2012" name="J. Bacteriol.">
        <title>Complete genome sequences of Desulfosporosinus orientis DSM765T, Desulfosporosinus youngiae DSM17734T, Desulfosporosinus meridiei DSM13257T, and Desulfosporosinus acidiphilus DSM22704T.</title>
        <authorList>
            <person name="Pester M."/>
            <person name="Brambilla E."/>
            <person name="Alazard D."/>
            <person name="Rattei T."/>
            <person name="Weinmaier T."/>
            <person name="Han J."/>
            <person name="Lucas S."/>
            <person name="Lapidus A."/>
            <person name="Cheng J.F."/>
            <person name="Goodwin L."/>
            <person name="Pitluck S."/>
            <person name="Peters L."/>
            <person name="Ovchinnikova G."/>
            <person name="Teshima H."/>
            <person name="Detter J.C."/>
            <person name="Han C.S."/>
            <person name="Tapia R."/>
            <person name="Land M.L."/>
            <person name="Hauser L."/>
            <person name="Kyrpides N.C."/>
            <person name="Ivanova N.N."/>
            <person name="Pagani I."/>
            <person name="Huntmann M."/>
            <person name="Wei C.L."/>
            <person name="Davenport K.W."/>
            <person name="Daligault H."/>
            <person name="Chain P.S."/>
            <person name="Chen A."/>
            <person name="Mavromatis K."/>
            <person name="Markowitz V."/>
            <person name="Szeto E."/>
            <person name="Mikhailova N."/>
            <person name="Pati A."/>
            <person name="Wagner M."/>
            <person name="Woyke T."/>
            <person name="Ollivier B."/>
            <person name="Klenk H.P."/>
            <person name="Spring S."/>
            <person name="Loy A."/>
        </authorList>
    </citation>
    <scope>NUCLEOTIDE SEQUENCE [LARGE SCALE GENOMIC DNA]</scope>
    <source>
        <strain evidence="3">ATCC 19365 / DSM 765 / NCIMB 8382 / VKM B-1628</strain>
    </source>
</reference>
<keyword evidence="3" id="KW-1185">Reference proteome</keyword>
<keyword evidence="1" id="KW-1133">Transmembrane helix</keyword>
<evidence type="ECO:0000256" key="1">
    <source>
        <dbReference type="SAM" id="Phobius"/>
    </source>
</evidence>
<keyword evidence="1" id="KW-0812">Transmembrane</keyword>
<organism evidence="2 3">
    <name type="scientific">Desulfosporosinus orientis (strain ATCC 19365 / DSM 765 / NCIMB 8382 / VKM B-1628 / Singapore I)</name>
    <name type="common">Desulfotomaculum orientis</name>
    <dbReference type="NCBI Taxonomy" id="768706"/>
    <lineage>
        <taxon>Bacteria</taxon>
        <taxon>Bacillati</taxon>
        <taxon>Bacillota</taxon>
        <taxon>Clostridia</taxon>
        <taxon>Eubacteriales</taxon>
        <taxon>Desulfitobacteriaceae</taxon>
        <taxon>Desulfosporosinus</taxon>
    </lineage>
</organism>
<feature type="transmembrane region" description="Helical" evidence="1">
    <location>
        <begin position="26"/>
        <end position="49"/>
    </location>
</feature>
<evidence type="ECO:0000313" key="2">
    <source>
        <dbReference type="EMBL" id="AET68014.1"/>
    </source>
</evidence>
<evidence type="ECO:0000313" key="3">
    <source>
        <dbReference type="Proteomes" id="UP000006346"/>
    </source>
</evidence>
<dbReference type="KEGG" id="dor:Desor_2443"/>
<dbReference type="STRING" id="768706.Desor_2443"/>
<protein>
    <submittedName>
        <fullName evidence="2">Uncharacterized protein</fullName>
    </submittedName>
</protein>
<accession>G7WFC8</accession>
<dbReference type="Proteomes" id="UP000006346">
    <property type="component" value="Chromosome"/>
</dbReference>
<reference evidence="3" key="1">
    <citation type="submission" date="2011-11" db="EMBL/GenBank/DDBJ databases">
        <title>Complete sequence of Desulfosporosinus orientis DSM 765.</title>
        <authorList>
            <person name="Lucas S."/>
            <person name="Han J."/>
            <person name="Lapidus A."/>
            <person name="Cheng J.-F."/>
            <person name="Goodwin L."/>
            <person name="Pitluck S."/>
            <person name="Peters L."/>
            <person name="Ovchinnikova G."/>
            <person name="Teshima H."/>
            <person name="Detter J.C."/>
            <person name="Han C."/>
            <person name="Tapia R."/>
            <person name="Land M."/>
            <person name="Hauser L."/>
            <person name="Kyrpides N."/>
            <person name="Ivanova N."/>
            <person name="Pagani I."/>
            <person name="Pester M."/>
            <person name="Spring S."/>
            <person name="Ollivier B."/>
            <person name="Rattei T."/>
            <person name="Klenk H.-P."/>
            <person name="Wagner M."/>
            <person name="Loy A."/>
            <person name="Woyke T."/>
        </authorList>
    </citation>
    <scope>NUCLEOTIDE SEQUENCE [LARGE SCALE GENOMIC DNA]</scope>
    <source>
        <strain evidence="3">ATCC 19365 / DSM 765 / NCIMB 8382 / VKM B-1628</strain>
    </source>
</reference>
<dbReference type="HOGENOM" id="CLU_2842655_0_0_9"/>
<dbReference type="AlphaFoldDB" id="G7WFC8"/>
<dbReference type="EMBL" id="CP003108">
    <property type="protein sequence ID" value="AET68014.1"/>
    <property type="molecule type" value="Genomic_DNA"/>
</dbReference>
<gene>
    <name evidence="2" type="ordered locus">Desor_2443</name>
</gene>
<name>G7WFC8_DESOD</name>
<proteinExistence type="predicted"/>